<gene>
    <name evidence="2" type="ORF">ABIQ69_16295</name>
</gene>
<reference evidence="2" key="1">
    <citation type="submission" date="2024-05" db="EMBL/GenBank/DDBJ databases">
        <authorList>
            <person name="Yu L."/>
        </authorList>
    </citation>
    <scope>NUCLEOTIDE SEQUENCE</scope>
    <source>
        <strain evidence="2">G08B096</strain>
    </source>
</reference>
<evidence type="ECO:0000313" key="2">
    <source>
        <dbReference type="EMBL" id="XBX82149.1"/>
    </source>
</evidence>
<protein>
    <submittedName>
        <fullName evidence="2">GNAT family protein</fullName>
        <ecNumber evidence="2">2.-.-.-</ecNumber>
    </submittedName>
</protein>
<dbReference type="SUPFAM" id="SSF55729">
    <property type="entry name" value="Acyl-CoA N-acyltransferases (Nat)"/>
    <property type="match status" value="1"/>
</dbReference>
<feature type="domain" description="N-acetyltransferase" evidence="1">
    <location>
        <begin position="29"/>
        <end position="208"/>
    </location>
</feature>
<dbReference type="InterPro" id="IPR051908">
    <property type="entry name" value="Ribosomal_N-acetyltransferase"/>
</dbReference>
<dbReference type="GO" id="GO:0008999">
    <property type="term" value="F:protein-N-terminal-alanine acetyltransferase activity"/>
    <property type="evidence" value="ECO:0007669"/>
    <property type="project" value="TreeGrafter"/>
</dbReference>
<dbReference type="GO" id="GO:1990189">
    <property type="term" value="F:protein N-terminal-serine acetyltransferase activity"/>
    <property type="evidence" value="ECO:0007669"/>
    <property type="project" value="TreeGrafter"/>
</dbReference>
<organism evidence="2">
    <name type="scientific">Agromyces sp. G08B096</name>
    <dbReference type="NCBI Taxonomy" id="3156399"/>
    <lineage>
        <taxon>Bacteria</taxon>
        <taxon>Bacillati</taxon>
        <taxon>Actinomycetota</taxon>
        <taxon>Actinomycetes</taxon>
        <taxon>Micrococcales</taxon>
        <taxon>Microbacteriaceae</taxon>
        <taxon>Agromyces</taxon>
    </lineage>
</organism>
<dbReference type="InterPro" id="IPR016181">
    <property type="entry name" value="Acyl_CoA_acyltransferase"/>
</dbReference>
<dbReference type="GO" id="GO:0005737">
    <property type="term" value="C:cytoplasm"/>
    <property type="evidence" value="ECO:0007669"/>
    <property type="project" value="TreeGrafter"/>
</dbReference>
<keyword evidence="2" id="KW-0808">Transferase</keyword>
<dbReference type="PANTHER" id="PTHR43441:SF11">
    <property type="entry name" value="RIBOSOMAL-PROTEIN-SERINE ACETYLTRANSFERASE"/>
    <property type="match status" value="1"/>
</dbReference>
<dbReference type="EMBL" id="CP158374">
    <property type="protein sequence ID" value="XBX82149.1"/>
    <property type="molecule type" value="Genomic_DNA"/>
</dbReference>
<dbReference type="InterPro" id="IPR000182">
    <property type="entry name" value="GNAT_dom"/>
</dbReference>
<proteinExistence type="predicted"/>
<dbReference type="EC" id="2.-.-.-" evidence="2"/>
<dbReference type="RefSeq" id="WP_350348170.1">
    <property type="nucleotide sequence ID" value="NZ_CP158374.1"/>
</dbReference>
<dbReference type="AlphaFoldDB" id="A0AAU7W9N9"/>
<dbReference type="Pfam" id="PF13302">
    <property type="entry name" value="Acetyltransf_3"/>
    <property type="match status" value="1"/>
</dbReference>
<dbReference type="Gene3D" id="3.40.630.30">
    <property type="match status" value="1"/>
</dbReference>
<sequence length="213" mass="23616">MTPSADPPALRLPFDASGLAADPLTTERLRLRPLETSDAPDVWEYQRLPEVLRYIPWPERSEEEAYEHTRTRAGMRRLVAAGDGVILAMELVGEPSVAADQAAGRNRVVGDVMLRVSNAEHAQLEIGWVLHPAFQGRGLAAEAAGAALAFAFERLRPHRVQAILDARNTASARLCERLGMRREATILEEEFHDGAWEDTAIYGILAREWAERG</sequence>
<accession>A0AAU7W9N9</accession>
<evidence type="ECO:0000259" key="1">
    <source>
        <dbReference type="PROSITE" id="PS51186"/>
    </source>
</evidence>
<name>A0AAU7W9N9_9MICO</name>
<dbReference type="PROSITE" id="PS51186">
    <property type="entry name" value="GNAT"/>
    <property type="match status" value="1"/>
</dbReference>
<dbReference type="PANTHER" id="PTHR43441">
    <property type="entry name" value="RIBOSOMAL-PROTEIN-SERINE ACETYLTRANSFERASE"/>
    <property type="match status" value="1"/>
</dbReference>